<dbReference type="GeneID" id="32884264"/>
<dbReference type="Pfam" id="PF13655">
    <property type="entry name" value="RVT_N"/>
    <property type="match status" value="1"/>
</dbReference>
<dbReference type="InterPro" id="IPR000477">
    <property type="entry name" value="RT_dom"/>
</dbReference>
<name>A0A1W6EGM3_SYKMA</name>
<feature type="domain" description="Reverse transcriptase N-terminal" evidence="3">
    <location>
        <begin position="10"/>
        <end position="92"/>
    </location>
</feature>
<dbReference type="AlphaFoldDB" id="A0A1W6EGM3"/>
<dbReference type="InterPro" id="IPR051083">
    <property type="entry name" value="GrpII_Intron_Splice-Mob/Def"/>
</dbReference>
<feature type="domain" description="Reverse transcriptase" evidence="1">
    <location>
        <begin position="124"/>
        <end position="322"/>
    </location>
</feature>
<dbReference type="CDD" id="cd01651">
    <property type="entry name" value="RT_G2_intron"/>
    <property type="match status" value="1"/>
</dbReference>
<evidence type="ECO:0000259" key="1">
    <source>
        <dbReference type="Pfam" id="PF00078"/>
    </source>
</evidence>
<sequence length="555" mass="65058">MSNLKTKLAWDQIDWTKVQQRIFRIQRRIYRAKTKQNITVVYYLQNKLINSLDAKLLAVNQAICLKNRENTKKIQLNDDLTGQKKWQLANSLKLNEKSSHSCQRPITMSSKQKPTIVLLKDLAKQNLVKMALEPEWEAVFENSVYGFRPGRHYYDAIEQIFINIQSEPKYVINAKIEDLTQLNCDLLLKKLNTISNIKNQLKIWLNANIFTDDSKETFEYEKSIFKGGILTPLLLNIAFHGLETHLNQWYSNLNHLNKDHPQSAKQISFIRYGENFVIITPEQVTEEAKFVVEKWFLNIGLNKIKTHICCTTTGFNFLGFHIILINKNHKYRCRIHISRESKKELLIKTRLIIQNNKASSSYILIKKLTPILLQWATYFQYSQCLKDFQKIDQAIFGQLRAWVFRRKAPGMNRHALKEKYFPSGNIYKFKGKTFKNNWILCGQSKTLNGKIIKNYLPKLSWISRQKFLKIKENASIFNSDHIYWTLKLKNYSHFKPRLSHLIRLQKGQCALCQKTFSPIDQMKIICFDSLSHSNQSSCVHSQVVHKNCLLSKASF</sequence>
<dbReference type="InterPro" id="IPR013597">
    <property type="entry name" value="Mat_intron_G2"/>
</dbReference>
<keyword evidence="4" id="KW-0695">RNA-directed DNA polymerase</keyword>
<proteinExistence type="predicted"/>
<dbReference type="Pfam" id="PF08388">
    <property type="entry name" value="GIIM"/>
    <property type="match status" value="1"/>
</dbReference>
<keyword evidence="4" id="KW-0808">Transferase</keyword>
<dbReference type="InterPro" id="IPR043502">
    <property type="entry name" value="DNA/RNA_pol_sf"/>
</dbReference>
<dbReference type="Pfam" id="PF00078">
    <property type="entry name" value="RVT_1"/>
    <property type="match status" value="1"/>
</dbReference>
<dbReference type="EMBL" id="KY407657">
    <property type="protein sequence ID" value="ARK14543.1"/>
    <property type="molecule type" value="Genomic_DNA"/>
</dbReference>
<dbReference type="SUPFAM" id="SSF56672">
    <property type="entry name" value="DNA/RNA polymerases"/>
    <property type="match status" value="1"/>
</dbReference>
<dbReference type="RefSeq" id="YP_009367505.1">
    <property type="nucleotide sequence ID" value="NC_034710.1"/>
</dbReference>
<feature type="domain" description="Group II intron maturase-specific" evidence="2">
    <location>
        <begin position="347"/>
        <end position="420"/>
    </location>
</feature>
<keyword evidence="4" id="KW-0548">Nucleotidyltransferase</keyword>
<gene>
    <name evidence="4" type="primary">orf555</name>
</gene>
<evidence type="ECO:0000313" key="4">
    <source>
        <dbReference type="EMBL" id="ARK14543.1"/>
    </source>
</evidence>
<keyword evidence="4" id="KW-0150">Chloroplast</keyword>
<dbReference type="PANTHER" id="PTHR34047">
    <property type="entry name" value="NUCLEAR INTRON MATURASE 1, MITOCHONDRIAL-RELATED"/>
    <property type="match status" value="1"/>
</dbReference>
<protein>
    <submittedName>
        <fullName evidence="4">Putative reverse transcriptase and intron maturase</fullName>
    </submittedName>
</protein>
<accession>A0A1W6EGM3</accession>
<evidence type="ECO:0000259" key="3">
    <source>
        <dbReference type="Pfam" id="PF13655"/>
    </source>
</evidence>
<dbReference type="InterPro" id="IPR025960">
    <property type="entry name" value="RVT_N"/>
</dbReference>
<keyword evidence="4" id="KW-0934">Plastid</keyword>
<organism evidence="4">
    <name type="scientific">Sykidion marinum</name>
    <name type="common">Green alga</name>
    <name type="synonym">Pseudoneochloris marina</name>
    <dbReference type="NCBI Taxonomy" id="44573"/>
    <lineage>
        <taxon>Eukaryota</taxon>
        <taxon>Viridiplantae</taxon>
        <taxon>Chlorophyta</taxon>
        <taxon>core chlorophytes</taxon>
        <taxon>Ulvophyceae</taxon>
        <taxon>Sykidiales</taxon>
        <taxon>Sykidiacaeae</taxon>
        <taxon>Sykidion</taxon>
    </lineage>
</organism>
<dbReference type="PANTHER" id="PTHR34047:SF10">
    <property type="entry name" value="GROUP II INTRON-ASSOCIATED OPEN READING FRAME"/>
    <property type="match status" value="1"/>
</dbReference>
<dbReference type="GO" id="GO:0003964">
    <property type="term" value="F:RNA-directed DNA polymerase activity"/>
    <property type="evidence" value="ECO:0007669"/>
    <property type="project" value="UniProtKB-KW"/>
</dbReference>
<reference evidence="4" key="1">
    <citation type="journal article" date="2017" name="Sci. Rep.">
        <title>Divergent copies of the large inverted repeat in the chloroplast genomes of ulvophycean green algae.</title>
        <authorList>
            <person name="Turmel M."/>
            <person name="Otis C."/>
            <person name="Lemieux C."/>
        </authorList>
    </citation>
    <scope>NUCLEOTIDE SEQUENCE</scope>
</reference>
<evidence type="ECO:0000259" key="2">
    <source>
        <dbReference type="Pfam" id="PF08388"/>
    </source>
</evidence>
<geneLocation type="chloroplast" evidence="4"/>